<dbReference type="InterPro" id="IPR017853">
    <property type="entry name" value="GH"/>
</dbReference>
<keyword evidence="1" id="KW-1133">Transmembrane helix</keyword>
<protein>
    <submittedName>
        <fullName evidence="2">Glucan endo-1 3-beta-glucosidase</fullName>
    </submittedName>
</protein>
<dbReference type="Proteomes" id="UP001604277">
    <property type="component" value="Unassembled WGS sequence"/>
</dbReference>
<reference evidence="3" key="1">
    <citation type="submission" date="2024-07" db="EMBL/GenBank/DDBJ databases">
        <title>Two chromosome-level genome assemblies of Korean endemic species Abeliophyllum distichum and Forsythia ovata (Oleaceae).</title>
        <authorList>
            <person name="Jang H."/>
        </authorList>
    </citation>
    <scope>NUCLEOTIDE SEQUENCE [LARGE SCALE GENOMIC DNA]</scope>
</reference>
<dbReference type="EMBL" id="JBFOLJ010000007">
    <property type="protein sequence ID" value="KAL2522360.1"/>
    <property type="molecule type" value="Genomic_DNA"/>
</dbReference>
<organism evidence="2 3">
    <name type="scientific">Forsythia ovata</name>
    <dbReference type="NCBI Taxonomy" id="205694"/>
    <lineage>
        <taxon>Eukaryota</taxon>
        <taxon>Viridiplantae</taxon>
        <taxon>Streptophyta</taxon>
        <taxon>Embryophyta</taxon>
        <taxon>Tracheophyta</taxon>
        <taxon>Spermatophyta</taxon>
        <taxon>Magnoliopsida</taxon>
        <taxon>eudicotyledons</taxon>
        <taxon>Gunneridae</taxon>
        <taxon>Pentapetalae</taxon>
        <taxon>asterids</taxon>
        <taxon>lamiids</taxon>
        <taxon>Lamiales</taxon>
        <taxon>Oleaceae</taxon>
        <taxon>Forsythieae</taxon>
        <taxon>Forsythia</taxon>
    </lineage>
</organism>
<proteinExistence type="predicted"/>
<accession>A0ABD1UBF9</accession>
<feature type="transmembrane region" description="Helical" evidence="1">
    <location>
        <begin position="12"/>
        <end position="33"/>
    </location>
</feature>
<sequence length="233" mass="26282">MAVGSGGRSLLGPLLAVNFVVYLILLGLAGWSLDKYIDGEQNHPRHIAVTIDITYNPSIPNLLQLEKVASTLQRLHIQAVHLLEPTPFAVRAFAYTNISLLLSVPNDLVPSFAAKLSAATLWLYSHVLPYHPRTCGKERRQRSGRQIWVPSLRATDLAWRGVAARFEGLHFRATYLAAKLWPVAEERRGGGVATRFELNLAAKFESLYFRPDLVAIWVPNPRSFTFEQGRWWR</sequence>
<keyword evidence="1" id="KW-0812">Transmembrane</keyword>
<keyword evidence="1" id="KW-0472">Membrane</keyword>
<name>A0ABD1UBF9_9LAMI</name>
<evidence type="ECO:0000256" key="1">
    <source>
        <dbReference type="SAM" id="Phobius"/>
    </source>
</evidence>
<dbReference type="AlphaFoldDB" id="A0ABD1UBF9"/>
<gene>
    <name evidence="2" type="ORF">Fot_26283</name>
</gene>
<dbReference type="SUPFAM" id="SSF51445">
    <property type="entry name" value="(Trans)glycosidases"/>
    <property type="match status" value="1"/>
</dbReference>
<evidence type="ECO:0000313" key="3">
    <source>
        <dbReference type="Proteomes" id="UP001604277"/>
    </source>
</evidence>
<keyword evidence="3" id="KW-1185">Reference proteome</keyword>
<comment type="caution">
    <text evidence="2">The sequence shown here is derived from an EMBL/GenBank/DDBJ whole genome shotgun (WGS) entry which is preliminary data.</text>
</comment>
<evidence type="ECO:0000313" key="2">
    <source>
        <dbReference type="EMBL" id="KAL2522360.1"/>
    </source>
</evidence>
<dbReference type="Gene3D" id="3.20.20.80">
    <property type="entry name" value="Glycosidases"/>
    <property type="match status" value="1"/>
</dbReference>